<dbReference type="AlphaFoldDB" id="X1VMS4"/>
<dbReference type="EMBL" id="BARW01042207">
    <property type="protein sequence ID" value="GAJ20942.1"/>
    <property type="molecule type" value="Genomic_DNA"/>
</dbReference>
<evidence type="ECO:0000313" key="1">
    <source>
        <dbReference type="EMBL" id="GAJ20942.1"/>
    </source>
</evidence>
<organism evidence="1">
    <name type="scientific">marine sediment metagenome</name>
    <dbReference type="NCBI Taxonomy" id="412755"/>
    <lineage>
        <taxon>unclassified sequences</taxon>
        <taxon>metagenomes</taxon>
        <taxon>ecological metagenomes</taxon>
    </lineage>
</organism>
<reference evidence="1" key="1">
    <citation type="journal article" date="2014" name="Front. Microbiol.">
        <title>High frequency of phylogenetically diverse reductive dehalogenase-homologous genes in deep subseafloor sedimentary metagenomes.</title>
        <authorList>
            <person name="Kawai M."/>
            <person name="Futagami T."/>
            <person name="Toyoda A."/>
            <person name="Takaki Y."/>
            <person name="Nishi S."/>
            <person name="Hori S."/>
            <person name="Arai W."/>
            <person name="Tsubouchi T."/>
            <person name="Morono Y."/>
            <person name="Uchiyama I."/>
            <person name="Ito T."/>
            <person name="Fujiyama A."/>
            <person name="Inagaki F."/>
            <person name="Takami H."/>
        </authorList>
    </citation>
    <scope>NUCLEOTIDE SEQUENCE</scope>
    <source>
        <strain evidence="1">Expedition CK06-06</strain>
    </source>
</reference>
<name>X1VMS4_9ZZZZ</name>
<accession>X1VMS4</accession>
<protein>
    <submittedName>
        <fullName evidence="1">Uncharacterized protein</fullName>
    </submittedName>
</protein>
<gene>
    <name evidence="1" type="ORF">S12H4_62710</name>
</gene>
<comment type="caution">
    <text evidence="1">The sequence shown here is derived from an EMBL/GenBank/DDBJ whole genome shotgun (WGS) entry which is preliminary data.</text>
</comment>
<proteinExistence type="predicted"/>
<feature type="non-terminal residue" evidence="1">
    <location>
        <position position="37"/>
    </location>
</feature>
<sequence length="37" mass="3937">MSQLAQELETVKNIVVDYVTFSGVAEPTLASNLGQAI</sequence>